<evidence type="ECO:0000256" key="4">
    <source>
        <dbReference type="ARBA" id="ARBA00022801"/>
    </source>
</evidence>
<protein>
    <recommendedName>
        <fullName evidence="8">Abasic site processing protein</fullName>
        <ecNumber evidence="8">3.4.-.-</ecNumber>
    </recommendedName>
</protein>
<dbReference type="GO" id="GO:0006508">
    <property type="term" value="P:proteolysis"/>
    <property type="evidence" value="ECO:0007669"/>
    <property type="project" value="UniProtKB-KW"/>
</dbReference>
<dbReference type="GO" id="GO:0106300">
    <property type="term" value="P:protein-DNA covalent cross-linking repair"/>
    <property type="evidence" value="ECO:0007669"/>
    <property type="project" value="InterPro"/>
</dbReference>
<evidence type="ECO:0000256" key="3">
    <source>
        <dbReference type="ARBA" id="ARBA00022763"/>
    </source>
</evidence>
<dbReference type="Gene3D" id="3.90.1680.10">
    <property type="entry name" value="SOS response associated peptidase-like"/>
    <property type="match status" value="1"/>
</dbReference>
<accession>A0A2C9D350</accession>
<dbReference type="InterPro" id="IPR003738">
    <property type="entry name" value="SRAP"/>
</dbReference>
<dbReference type="KEGG" id="hdi:HDIA_1191"/>
<dbReference type="OrthoDB" id="9782620at2"/>
<evidence type="ECO:0000256" key="8">
    <source>
        <dbReference type="RuleBase" id="RU364100"/>
    </source>
</evidence>
<keyword evidence="2 8" id="KW-0645">Protease</keyword>
<dbReference type="PANTHER" id="PTHR13604">
    <property type="entry name" value="DC12-RELATED"/>
    <property type="match status" value="1"/>
</dbReference>
<reference evidence="11" key="1">
    <citation type="submission" date="2017-09" db="EMBL/GenBank/DDBJ databases">
        <title>Genome sequence of Nannocystis excedens DSM 71.</title>
        <authorList>
            <person name="Blom J."/>
        </authorList>
    </citation>
    <scope>NUCLEOTIDE SEQUENCE [LARGE SCALE GENOMIC DNA]</scope>
    <source>
        <strain evidence="11">type strain: E19</strain>
    </source>
</reference>
<evidence type="ECO:0000256" key="6">
    <source>
        <dbReference type="ARBA" id="ARBA00023125"/>
    </source>
</evidence>
<name>A0A2C9D350_9HYPH</name>
<dbReference type="GO" id="GO:0016829">
    <property type="term" value="F:lyase activity"/>
    <property type="evidence" value="ECO:0007669"/>
    <property type="project" value="UniProtKB-KW"/>
</dbReference>
<dbReference type="GO" id="GO:0008233">
    <property type="term" value="F:peptidase activity"/>
    <property type="evidence" value="ECO:0007669"/>
    <property type="project" value="UniProtKB-KW"/>
</dbReference>
<dbReference type="Pfam" id="PF02586">
    <property type="entry name" value="SRAP"/>
    <property type="match status" value="1"/>
</dbReference>
<keyword evidence="11" id="KW-1185">Reference proteome</keyword>
<evidence type="ECO:0000256" key="9">
    <source>
        <dbReference type="SAM" id="MobiDB-lite"/>
    </source>
</evidence>
<dbReference type="AlphaFoldDB" id="A0A2C9D350"/>
<feature type="compositionally biased region" description="Low complexity" evidence="9">
    <location>
        <begin position="219"/>
        <end position="228"/>
    </location>
</feature>
<keyword evidence="6" id="KW-0238">DNA-binding</keyword>
<evidence type="ECO:0000313" key="10">
    <source>
        <dbReference type="EMBL" id="SON54732.1"/>
    </source>
</evidence>
<dbReference type="RefSeq" id="WP_099555273.1">
    <property type="nucleotide sequence ID" value="NZ_LT960614.1"/>
</dbReference>
<evidence type="ECO:0000256" key="7">
    <source>
        <dbReference type="ARBA" id="ARBA00023239"/>
    </source>
</evidence>
<dbReference type="EMBL" id="LT960614">
    <property type="protein sequence ID" value="SON54732.1"/>
    <property type="molecule type" value="Genomic_DNA"/>
</dbReference>
<gene>
    <name evidence="10" type="ORF">HDIA_1191</name>
</gene>
<keyword evidence="3" id="KW-0227">DNA damage</keyword>
<dbReference type="EC" id="3.4.-.-" evidence="8"/>
<feature type="compositionally biased region" description="Basic and acidic residues" evidence="9">
    <location>
        <begin position="229"/>
        <end position="243"/>
    </location>
</feature>
<comment type="similarity">
    <text evidence="1 8">Belongs to the SOS response-associated peptidase family.</text>
</comment>
<organism evidence="10 11">
    <name type="scientific">Hartmannibacter diazotrophicus</name>
    <dbReference type="NCBI Taxonomy" id="1482074"/>
    <lineage>
        <taxon>Bacteria</taxon>
        <taxon>Pseudomonadati</taxon>
        <taxon>Pseudomonadota</taxon>
        <taxon>Alphaproteobacteria</taxon>
        <taxon>Hyphomicrobiales</taxon>
        <taxon>Pleomorphomonadaceae</taxon>
        <taxon>Hartmannibacter</taxon>
    </lineage>
</organism>
<proteinExistence type="inferred from homology"/>
<dbReference type="PANTHER" id="PTHR13604:SF0">
    <property type="entry name" value="ABASIC SITE PROCESSING PROTEIN HMCES"/>
    <property type="match status" value="1"/>
</dbReference>
<dbReference type="GO" id="GO:0003697">
    <property type="term" value="F:single-stranded DNA binding"/>
    <property type="evidence" value="ECO:0007669"/>
    <property type="project" value="InterPro"/>
</dbReference>
<dbReference type="InterPro" id="IPR036590">
    <property type="entry name" value="SRAP-like"/>
</dbReference>
<feature type="region of interest" description="Disordered" evidence="9">
    <location>
        <begin position="219"/>
        <end position="249"/>
    </location>
</feature>
<dbReference type="Proteomes" id="UP000223606">
    <property type="component" value="Chromosome 1"/>
</dbReference>
<sequence length="249" mass="28167">MCGRFTLIATPDEVRRYFRYDEQPNFPPRYNIAPTQPIAVVIAGKETTHFRLMRWGLIPGWVKDTAKFPLLINARSESAAEKPAFRAAMRHRRSLIPASGFYEWRRVGKEKQAFFIRPKDGGVVAFAALHECYQDAAGNELDTAAILTTSANRLMAMVHDRMPVVIRPADFAEWLDTARNEPRHVTELMRPVDDDFFEAIPVSSKVNAVRNDDASLISPISEPLSLDSPPKEEVEEPAPRRSQGDLFSE</sequence>
<dbReference type="SUPFAM" id="SSF143081">
    <property type="entry name" value="BB1717-like"/>
    <property type="match status" value="1"/>
</dbReference>
<evidence type="ECO:0000256" key="5">
    <source>
        <dbReference type="ARBA" id="ARBA00023124"/>
    </source>
</evidence>
<evidence type="ECO:0000256" key="1">
    <source>
        <dbReference type="ARBA" id="ARBA00008136"/>
    </source>
</evidence>
<keyword evidence="7" id="KW-0456">Lyase</keyword>
<keyword evidence="5" id="KW-0190">Covalent protein-DNA linkage</keyword>
<evidence type="ECO:0000256" key="2">
    <source>
        <dbReference type="ARBA" id="ARBA00022670"/>
    </source>
</evidence>
<evidence type="ECO:0000313" key="11">
    <source>
        <dbReference type="Proteomes" id="UP000223606"/>
    </source>
</evidence>
<keyword evidence="4 8" id="KW-0378">Hydrolase</keyword>